<reference evidence="2 3" key="1">
    <citation type="journal article" date="2020" name="ISME J.">
        <title>Uncovering the hidden diversity of litter-decomposition mechanisms in mushroom-forming fungi.</title>
        <authorList>
            <person name="Floudas D."/>
            <person name="Bentzer J."/>
            <person name="Ahren D."/>
            <person name="Johansson T."/>
            <person name="Persson P."/>
            <person name="Tunlid A."/>
        </authorList>
    </citation>
    <scope>NUCLEOTIDE SEQUENCE [LARGE SCALE GENOMIC DNA]</scope>
    <source>
        <strain evidence="2 3">CBS 291.85</strain>
    </source>
</reference>
<dbReference type="AlphaFoldDB" id="A0A8H5CN86"/>
<comment type="caution">
    <text evidence="2">The sequence shown here is derived from an EMBL/GenBank/DDBJ whole genome shotgun (WGS) entry which is preliminary data.</text>
</comment>
<proteinExistence type="predicted"/>
<feature type="region of interest" description="Disordered" evidence="1">
    <location>
        <begin position="37"/>
        <end position="56"/>
    </location>
</feature>
<dbReference type="Proteomes" id="UP000559256">
    <property type="component" value="Unassembled WGS sequence"/>
</dbReference>
<evidence type="ECO:0000313" key="3">
    <source>
        <dbReference type="Proteomes" id="UP000559256"/>
    </source>
</evidence>
<accession>A0A8H5CN86</accession>
<sequence>MDSFISTLLSQTCNFIYRDLDMPRKCSKSVIAKANRSPEEEASCQRAKSIRREVPEKARERMAKHRANMSEDKAAAKEKRKEYDSKYYLRAFIDKHGEYAFMTIILTEMLV</sequence>
<evidence type="ECO:0000256" key="1">
    <source>
        <dbReference type="SAM" id="MobiDB-lite"/>
    </source>
</evidence>
<protein>
    <submittedName>
        <fullName evidence="2">Uncharacterized protein</fullName>
    </submittedName>
</protein>
<keyword evidence="3" id="KW-1185">Reference proteome</keyword>
<name>A0A8H5CN86_9AGAR</name>
<dbReference type="EMBL" id="JAACJM010000134">
    <property type="protein sequence ID" value="KAF5343747.1"/>
    <property type="molecule type" value="Genomic_DNA"/>
</dbReference>
<gene>
    <name evidence="2" type="ORF">D9758_015349</name>
</gene>
<evidence type="ECO:0000313" key="2">
    <source>
        <dbReference type="EMBL" id="KAF5343747.1"/>
    </source>
</evidence>
<organism evidence="2 3">
    <name type="scientific">Tetrapyrgos nigripes</name>
    <dbReference type="NCBI Taxonomy" id="182062"/>
    <lineage>
        <taxon>Eukaryota</taxon>
        <taxon>Fungi</taxon>
        <taxon>Dikarya</taxon>
        <taxon>Basidiomycota</taxon>
        <taxon>Agaricomycotina</taxon>
        <taxon>Agaricomycetes</taxon>
        <taxon>Agaricomycetidae</taxon>
        <taxon>Agaricales</taxon>
        <taxon>Marasmiineae</taxon>
        <taxon>Marasmiaceae</taxon>
        <taxon>Tetrapyrgos</taxon>
    </lineage>
</organism>